<dbReference type="Pfam" id="PF20169">
    <property type="entry name" value="DUF6537"/>
    <property type="match status" value="1"/>
</dbReference>
<dbReference type="NCBIfam" id="NF009589">
    <property type="entry name" value="PRK13030.1"/>
    <property type="match status" value="1"/>
</dbReference>
<dbReference type="InterPro" id="IPR019752">
    <property type="entry name" value="Pyrv/ketoisovalerate_OxRed_cat"/>
</dbReference>
<dbReference type="InterPro" id="IPR029061">
    <property type="entry name" value="THDP-binding"/>
</dbReference>
<reference evidence="8 9" key="1">
    <citation type="submission" date="2018-04" db="EMBL/GenBank/DDBJ databases">
        <title>Bordetella sp. HZ20 isolated from seawater.</title>
        <authorList>
            <person name="Sun C."/>
        </authorList>
    </citation>
    <scope>NUCLEOTIDE SEQUENCE [LARGE SCALE GENOMIC DNA]</scope>
    <source>
        <strain evidence="8 9">HZ20</strain>
    </source>
</reference>
<dbReference type="InterPro" id="IPR051457">
    <property type="entry name" value="2-oxoacid:Fd_oxidoreductase"/>
</dbReference>
<dbReference type="GO" id="GO:0051539">
    <property type="term" value="F:4 iron, 4 sulfur cluster binding"/>
    <property type="evidence" value="ECO:0007669"/>
    <property type="project" value="UniProtKB-KW"/>
</dbReference>
<dbReference type="Proteomes" id="UP000244571">
    <property type="component" value="Chromosome"/>
</dbReference>
<dbReference type="Pfam" id="PF01558">
    <property type="entry name" value="POR"/>
    <property type="match status" value="1"/>
</dbReference>
<dbReference type="InterPro" id="IPR002880">
    <property type="entry name" value="Pyrv_Fd/Flavodoxin_OxRdtase_N"/>
</dbReference>
<dbReference type="RefSeq" id="WP_108621631.1">
    <property type="nucleotide sequence ID" value="NZ_CP028901.1"/>
</dbReference>
<evidence type="ECO:0000256" key="3">
    <source>
        <dbReference type="ARBA" id="ARBA00022982"/>
    </source>
</evidence>
<evidence type="ECO:0000259" key="7">
    <source>
        <dbReference type="PROSITE" id="PS51379"/>
    </source>
</evidence>
<evidence type="ECO:0000256" key="1">
    <source>
        <dbReference type="ARBA" id="ARBA00022448"/>
    </source>
</evidence>
<dbReference type="GO" id="GO:0030976">
    <property type="term" value="F:thiamine pyrophosphate binding"/>
    <property type="evidence" value="ECO:0007669"/>
    <property type="project" value="InterPro"/>
</dbReference>
<proteinExistence type="predicted"/>
<keyword evidence="3" id="KW-0249">Electron transport</keyword>
<dbReference type="SUPFAM" id="SSF52518">
    <property type="entry name" value="Thiamin diphosphate-binding fold (THDP-binding)"/>
    <property type="match status" value="2"/>
</dbReference>
<dbReference type="Pfam" id="PF02775">
    <property type="entry name" value="TPP_enzyme_C"/>
    <property type="match status" value="1"/>
</dbReference>
<evidence type="ECO:0000256" key="6">
    <source>
        <dbReference type="ARBA" id="ARBA00023014"/>
    </source>
</evidence>
<keyword evidence="5" id="KW-0408">Iron</keyword>
<dbReference type="KEGG" id="boz:DBV39_11440"/>
<evidence type="ECO:0000256" key="5">
    <source>
        <dbReference type="ARBA" id="ARBA00023004"/>
    </source>
</evidence>
<dbReference type="GO" id="GO:0016625">
    <property type="term" value="F:oxidoreductase activity, acting on the aldehyde or oxo group of donors, iron-sulfur protein as acceptor"/>
    <property type="evidence" value="ECO:0007669"/>
    <property type="project" value="UniProtKB-ARBA"/>
</dbReference>
<dbReference type="CDD" id="cd07034">
    <property type="entry name" value="TPP_PYR_PFOR_IOR-alpha_like"/>
    <property type="match status" value="1"/>
</dbReference>
<dbReference type="PROSITE" id="PS51379">
    <property type="entry name" value="4FE4S_FER_2"/>
    <property type="match status" value="1"/>
</dbReference>
<dbReference type="Gene3D" id="3.40.920.10">
    <property type="entry name" value="Pyruvate-ferredoxin oxidoreductase, PFOR, domain III"/>
    <property type="match status" value="1"/>
</dbReference>
<dbReference type="GO" id="GO:0045333">
    <property type="term" value="P:cellular respiration"/>
    <property type="evidence" value="ECO:0007669"/>
    <property type="project" value="UniProtKB-ARBA"/>
</dbReference>
<dbReference type="OrthoDB" id="9803617at2"/>
<gene>
    <name evidence="8" type="ORF">DBV39_11440</name>
</gene>
<keyword evidence="9" id="KW-1185">Reference proteome</keyword>
<dbReference type="AlphaFoldDB" id="A0A2R4XK56"/>
<keyword evidence="4" id="KW-0560">Oxidoreductase</keyword>
<evidence type="ECO:0000313" key="9">
    <source>
        <dbReference type="Proteomes" id="UP000244571"/>
    </source>
</evidence>
<dbReference type="PANTHER" id="PTHR48084:SF3">
    <property type="entry name" value="SUBUNIT OF PYRUVATE:FLAVODOXIN OXIDOREDUCTASE"/>
    <property type="match status" value="1"/>
</dbReference>
<dbReference type="PANTHER" id="PTHR48084">
    <property type="entry name" value="2-OXOGLUTARATE OXIDOREDUCTASE SUBUNIT KORB-RELATED"/>
    <property type="match status" value="1"/>
</dbReference>
<keyword evidence="6" id="KW-0411">Iron-sulfur</keyword>
<dbReference type="Gene3D" id="3.40.50.970">
    <property type="match status" value="2"/>
</dbReference>
<name>A0A2R4XK56_9BURK</name>
<dbReference type="InterPro" id="IPR002869">
    <property type="entry name" value="Pyrv_flavodox_OxRed_cen"/>
</dbReference>
<accession>A0A2R4XK56</accession>
<dbReference type="NCBIfam" id="NF009588">
    <property type="entry name" value="PRK13029.1"/>
    <property type="match status" value="1"/>
</dbReference>
<dbReference type="InterPro" id="IPR046667">
    <property type="entry name" value="DUF6537"/>
</dbReference>
<protein>
    <submittedName>
        <fullName evidence="8">MFS transporter</fullName>
    </submittedName>
</protein>
<evidence type="ECO:0000256" key="2">
    <source>
        <dbReference type="ARBA" id="ARBA00022485"/>
    </source>
</evidence>
<dbReference type="InterPro" id="IPR009014">
    <property type="entry name" value="Transketo_C/PFOR_II"/>
</dbReference>
<dbReference type="EMBL" id="CP028901">
    <property type="protein sequence ID" value="AWB34215.1"/>
    <property type="molecule type" value="Genomic_DNA"/>
</dbReference>
<dbReference type="GO" id="GO:0044281">
    <property type="term" value="P:small molecule metabolic process"/>
    <property type="evidence" value="ECO:0007669"/>
    <property type="project" value="UniProtKB-ARBA"/>
</dbReference>
<evidence type="ECO:0000256" key="4">
    <source>
        <dbReference type="ARBA" id="ARBA00023002"/>
    </source>
</evidence>
<dbReference type="InterPro" id="IPR011766">
    <property type="entry name" value="TPP_enzyme_TPP-bd"/>
</dbReference>
<keyword evidence="2" id="KW-0479">Metal-binding</keyword>
<dbReference type="SUPFAM" id="SSF53323">
    <property type="entry name" value="Pyruvate-ferredoxin oxidoreductase, PFOR, domain III"/>
    <property type="match status" value="1"/>
</dbReference>
<evidence type="ECO:0000313" key="8">
    <source>
        <dbReference type="EMBL" id="AWB34215.1"/>
    </source>
</evidence>
<organism evidence="8 9">
    <name type="scientific">Orrella marina</name>
    <dbReference type="NCBI Taxonomy" id="2163011"/>
    <lineage>
        <taxon>Bacteria</taxon>
        <taxon>Pseudomonadati</taxon>
        <taxon>Pseudomonadota</taxon>
        <taxon>Betaproteobacteria</taxon>
        <taxon>Burkholderiales</taxon>
        <taxon>Alcaligenaceae</taxon>
        <taxon>Orrella</taxon>
    </lineage>
</organism>
<sequence>MDAVDQKLLDFRSMNLSLDDKYLLDEGDAYMTGIQALVRLALSQHRRDRQADLNTAGFVAGYRGSPLGNFDTSLWQAGKHLSSHEVVFRPAVNEDLAATAVWGSQQAGLAGQGKFDGVVGWWYGKGPGADRSGDALRHANLAGTSRHGGVVALYGDDHSCKSSSIPHQSEHVMIGTGIPIFYPTSVQEILDFGAHAVAMSRAAGIWTSMKLVSEIVETSSSVDVSLARVSPDLAHDLVLPAGGLNIRWPDQALEQEARLYQYKLPRALVYARANGFNQTVWSGPDSRIGIVASGKGYLDTIEALRILGVSQSVAREIGLQVYRVGMIWPLEPHGIREFAKGLRELIVVEEKRPVLESQIKDELYGLPDSLRPVVVGKSAQGKGEWSTTTEEAPLISHFELQPEPIALMLAGRLLLLDLPEQVKTGIQSAVQKMTARREALRVEDLADRKAYFCSGCPHNTSTRVPEGSRALGGIGCHFLALMMDRGTETFTQMGGEGASWVGAAPFTKEPHVFVNIGDGTYFHSGLLAIRQAVAANVNVTYKILYNDAVGMTGGQPVDGVLSVARLTRQLHAEGVGKTVIVSDEPGLIDTTGEGLAPGVTVRHRDELDAVQRELREVKGATALIFAQTCASEKRRRRKRDAYPDPAIRAYINPEVCEGCGDCSTQSNCLSVEPVQTELGIKRKINQSSCNKDFSCVKGFCPSFVTVDARSVTVRANRKQIPEGWPQAPQLPELQQPIRIVLGGVGGMGVITIGALVGMAAHIEKKAVRVMDMGGMAQKGGTVYSYVQLATHDGEISATKVAEEMCDLLISADPVVAGHSATLSRLKPDGIAIVNQDGTPTAQFIRSRDWLTPVRTLLTRVKGQLSQGQLLTVPAAQLAVHLLGDAIYANQLLLGMAWQKGLIPLHRESIARAIEMNGASVDKNQEAFRLGCHLASSPDMIHELLGDVREPSRLETVPEIVQDRARRLKQYWNGTYARRYQNLIESVQAVLPEKMTVTAARELYRVMAYKDEFEVARLLTDAKFRSTLAREFGENVKVTYHLAAPTLSRSEPTKKREYGVWMERLMKGLAKAQFLRETPLDPFSRTEERKLERQWRDQYIALLEELSRNPALLETVDVGALLALPEQVRGYGHIKLAALDMAMQQWDAIRSGTVRPGVARAESLAA</sequence>
<keyword evidence="1" id="KW-0813">Transport</keyword>
<feature type="domain" description="4Fe-4S ferredoxin-type" evidence="7">
    <location>
        <begin position="647"/>
        <end position="679"/>
    </location>
</feature>
<dbReference type="InterPro" id="IPR017896">
    <property type="entry name" value="4Fe4S_Fe-S-bd"/>
</dbReference>
<keyword evidence="2" id="KW-0004">4Fe-4S</keyword>
<dbReference type="SUPFAM" id="SSF52922">
    <property type="entry name" value="TK C-terminal domain-like"/>
    <property type="match status" value="1"/>
</dbReference>